<keyword evidence="8" id="KW-0812">Transmembrane</keyword>
<comment type="subcellular location">
    <subcellularLocation>
        <location evidence="1">Nucleus</location>
    </subcellularLocation>
</comment>
<dbReference type="Pfam" id="PF00172">
    <property type="entry name" value="Zn_clus"/>
    <property type="match status" value="1"/>
</dbReference>
<keyword evidence="11" id="KW-1185">Reference proteome</keyword>
<evidence type="ECO:0000256" key="6">
    <source>
        <dbReference type="ARBA" id="ARBA00023242"/>
    </source>
</evidence>
<dbReference type="GO" id="GO:0005634">
    <property type="term" value="C:nucleus"/>
    <property type="evidence" value="ECO:0007669"/>
    <property type="project" value="UniProtKB-SubCell"/>
</dbReference>
<dbReference type="GO" id="GO:0006351">
    <property type="term" value="P:DNA-templated transcription"/>
    <property type="evidence" value="ECO:0007669"/>
    <property type="project" value="InterPro"/>
</dbReference>
<evidence type="ECO:0000256" key="8">
    <source>
        <dbReference type="SAM" id="Phobius"/>
    </source>
</evidence>
<dbReference type="PROSITE" id="PS50048">
    <property type="entry name" value="ZN2_CY6_FUNGAL_2"/>
    <property type="match status" value="1"/>
</dbReference>
<evidence type="ECO:0000256" key="3">
    <source>
        <dbReference type="ARBA" id="ARBA00023015"/>
    </source>
</evidence>
<evidence type="ECO:0000256" key="2">
    <source>
        <dbReference type="ARBA" id="ARBA00022723"/>
    </source>
</evidence>
<evidence type="ECO:0000256" key="7">
    <source>
        <dbReference type="SAM" id="MobiDB-lite"/>
    </source>
</evidence>
<proteinExistence type="predicted"/>
<evidence type="ECO:0000256" key="4">
    <source>
        <dbReference type="ARBA" id="ARBA00023125"/>
    </source>
</evidence>
<dbReference type="OrthoDB" id="422427at2759"/>
<keyword evidence="2" id="KW-0479">Metal-binding</keyword>
<keyword evidence="8" id="KW-1133">Transmembrane helix</keyword>
<dbReference type="Pfam" id="PF04082">
    <property type="entry name" value="Fungal_trans"/>
    <property type="match status" value="1"/>
</dbReference>
<dbReference type="Gene3D" id="4.10.240.10">
    <property type="entry name" value="Zn(2)-C6 fungal-type DNA-binding domain"/>
    <property type="match status" value="1"/>
</dbReference>
<feature type="domain" description="Zn(2)-C6 fungal-type" evidence="9">
    <location>
        <begin position="47"/>
        <end position="76"/>
    </location>
</feature>
<keyword evidence="6" id="KW-0539">Nucleus</keyword>
<evidence type="ECO:0000256" key="1">
    <source>
        <dbReference type="ARBA" id="ARBA00004123"/>
    </source>
</evidence>
<dbReference type="InterPro" id="IPR007219">
    <property type="entry name" value="XnlR_reg_dom"/>
</dbReference>
<dbReference type="GO" id="GO:0008270">
    <property type="term" value="F:zinc ion binding"/>
    <property type="evidence" value="ECO:0007669"/>
    <property type="project" value="InterPro"/>
</dbReference>
<dbReference type="CDD" id="cd12148">
    <property type="entry name" value="fungal_TF_MHR"/>
    <property type="match status" value="1"/>
</dbReference>
<organism evidence="10 11">
    <name type="scientific">Piedraia hortae CBS 480.64</name>
    <dbReference type="NCBI Taxonomy" id="1314780"/>
    <lineage>
        <taxon>Eukaryota</taxon>
        <taxon>Fungi</taxon>
        <taxon>Dikarya</taxon>
        <taxon>Ascomycota</taxon>
        <taxon>Pezizomycotina</taxon>
        <taxon>Dothideomycetes</taxon>
        <taxon>Dothideomycetidae</taxon>
        <taxon>Capnodiales</taxon>
        <taxon>Piedraiaceae</taxon>
        <taxon>Piedraia</taxon>
    </lineage>
</organism>
<dbReference type="GO" id="GO:0000981">
    <property type="term" value="F:DNA-binding transcription factor activity, RNA polymerase II-specific"/>
    <property type="evidence" value="ECO:0007669"/>
    <property type="project" value="InterPro"/>
</dbReference>
<name>A0A6A7CB43_9PEZI</name>
<protein>
    <recommendedName>
        <fullName evidence="9">Zn(2)-C6 fungal-type domain-containing protein</fullName>
    </recommendedName>
</protein>
<keyword evidence="8" id="KW-0472">Membrane</keyword>
<sequence length="785" mass="87489">MEDSPVGSNSGTDQVSQGENQQKRSSSAARDPPPQPQATKRRRITRACDECRRKKIKCDGNHPCAHCLAYSYTCSYDQPSQRKRVPAPQYVENLEARLQRAETLLRTVMPNLNLDDPWVDAALAQGSVPGLGAQAPNSSEGGNEPALETIVPALAQMNLDETGHWDYHGNSSGLSFVRGLGEQLGNLPGPESLGASSIGKSPARVLPRGFLPEREIARRYCQYAMDQSSALLHIVHAPSFWKSFNRIYALPSDTYTPSDRQFMALFYSAMALGYLYGEDEPSTVRQQGYKSAIELGIDYFNAARGLLDFVDCRDLASMQALLFIILFLQSSARLSECYVYIGIALRSALRMGLHRAHNGSSNHIENELRKRLFWIVLQMDIYVGALLGLPQTLKEEDIDQEFPAEVDDEGITENSIGEPTGHSTMIAFNHYTRLAQLMGKIVRNIYPTKSPIAGSNKSYPVSYALIHEIERDLGQWKRNLPGVLTGNQPPEHLGRAQHLLRIAFNKTQFMLYRPFLHFVSAQKRSATADKRAYACAASCINLSRSLIHIAAETEHRGFLHGACWFVMYSVFFAIISLVHFAMENPTDTRTRAIVNDAYEGQRLLKSLARRSMAADRCAATLESVLNRLPGRLSNEKAQMSSSQSKQPVQLGPSLPIEEQQISPGPALFAENYPSQLLQPQKEQPVAFPLSQNLWNVVPATEELPQDYNFGFPIEPFDYGSQPFTNISNPNWMGTGGGEVPMLDDMIEAHFPPYLEHVQQVVPTNAAENQNERPFELDVNLSPLDQ</sequence>
<dbReference type="SMART" id="SM00906">
    <property type="entry name" value="Fungal_trans"/>
    <property type="match status" value="1"/>
</dbReference>
<dbReference type="Proteomes" id="UP000799421">
    <property type="component" value="Unassembled WGS sequence"/>
</dbReference>
<dbReference type="GO" id="GO:0043565">
    <property type="term" value="F:sequence-specific DNA binding"/>
    <property type="evidence" value="ECO:0007669"/>
    <property type="project" value="TreeGrafter"/>
</dbReference>
<dbReference type="SUPFAM" id="SSF57701">
    <property type="entry name" value="Zn2/Cys6 DNA-binding domain"/>
    <property type="match status" value="1"/>
</dbReference>
<dbReference type="InterPro" id="IPR051711">
    <property type="entry name" value="Stress_Response_Reg"/>
</dbReference>
<evidence type="ECO:0000256" key="5">
    <source>
        <dbReference type="ARBA" id="ARBA00023163"/>
    </source>
</evidence>
<dbReference type="PROSITE" id="PS00463">
    <property type="entry name" value="ZN2_CY6_FUNGAL_1"/>
    <property type="match status" value="1"/>
</dbReference>
<accession>A0A6A7CB43</accession>
<feature type="transmembrane region" description="Helical" evidence="8">
    <location>
        <begin position="557"/>
        <end position="581"/>
    </location>
</feature>
<reference evidence="10" key="1">
    <citation type="journal article" date="2020" name="Stud. Mycol.">
        <title>101 Dothideomycetes genomes: a test case for predicting lifestyles and emergence of pathogens.</title>
        <authorList>
            <person name="Haridas S."/>
            <person name="Albert R."/>
            <person name="Binder M."/>
            <person name="Bloem J."/>
            <person name="Labutti K."/>
            <person name="Salamov A."/>
            <person name="Andreopoulos B."/>
            <person name="Baker S."/>
            <person name="Barry K."/>
            <person name="Bills G."/>
            <person name="Bluhm B."/>
            <person name="Cannon C."/>
            <person name="Castanera R."/>
            <person name="Culley D."/>
            <person name="Daum C."/>
            <person name="Ezra D."/>
            <person name="Gonzalez J."/>
            <person name="Henrissat B."/>
            <person name="Kuo A."/>
            <person name="Liang C."/>
            <person name="Lipzen A."/>
            <person name="Lutzoni F."/>
            <person name="Magnuson J."/>
            <person name="Mondo S."/>
            <person name="Nolan M."/>
            <person name="Ohm R."/>
            <person name="Pangilinan J."/>
            <person name="Park H.-J."/>
            <person name="Ramirez L."/>
            <person name="Alfaro M."/>
            <person name="Sun H."/>
            <person name="Tritt A."/>
            <person name="Yoshinaga Y."/>
            <person name="Zwiers L.-H."/>
            <person name="Turgeon B."/>
            <person name="Goodwin S."/>
            <person name="Spatafora J."/>
            <person name="Crous P."/>
            <person name="Grigoriev I."/>
        </authorList>
    </citation>
    <scope>NUCLEOTIDE SEQUENCE</scope>
    <source>
        <strain evidence="10">CBS 480.64</strain>
    </source>
</reference>
<evidence type="ECO:0000313" key="11">
    <source>
        <dbReference type="Proteomes" id="UP000799421"/>
    </source>
</evidence>
<keyword evidence="4" id="KW-0238">DNA-binding</keyword>
<dbReference type="InterPro" id="IPR036864">
    <property type="entry name" value="Zn2-C6_fun-type_DNA-bd_sf"/>
</dbReference>
<dbReference type="GO" id="GO:0045944">
    <property type="term" value="P:positive regulation of transcription by RNA polymerase II"/>
    <property type="evidence" value="ECO:0007669"/>
    <property type="project" value="TreeGrafter"/>
</dbReference>
<keyword evidence="5" id="KW-0804">Transcription</keyword>
<keyword evidence="3" id="KW-0805">Transcription regulation</keyword>
<evidence type="ECO:0000313" key="10">
    <source>
        <dbReference type="EMBL" id="KAF2864289.1"/>
    </source>
</evidence>
<dbReference type="SMART" id="SM00066">
    <property type="entry name" value="GAL4"/>
    <property type="match status" value="1"/>
</dbReference>
<feature type="region of interest" description="Disordered" evidence="7">
    <location>
        <begin position="1"/>
        <end position="43"/>
    </location>
</feature>
<dbReference type="InterPro" id="IPR001138">
    <property type="entry name" value="Zn2Cys6_DnaBD"/>
</dbReference>
<dbReference type="PANTHER" id="PTHR47540">
    <property type="entry name" value="THIAMINE REPRESSIBLE GENES REGULATORY PROTEIN THI5"/>
    <property type="match status" value="1"/>
</dbReference>
<feature type="compositionally biased region" description="Polar residues" evidence="7">
    <location>
        <begin position="1"/>
        <end position="28"/>
    </location>
</feature>
<dbReference type="EMBL" id="MU005957">
    <property type="protein sequence ID" value="KAF2864289.1"/>
    <property type="molecule type" value="Genomic_DNA"/>
</dbReference>
<gene>
    <name evidence="10" type="ORF">K470DRAFT_239136</name>
</gene>
<dbReference type="PANTHER" id="PTHR47540:SF6">
    <property type="entry name" value="ZN(II)2CYS6 TRANSCRIPTION FACTOR (EUROFUNG)"/>
    <property type="match status" value="1"/>
</dbReference>
<dbReference type="AlphaFoldDB" id="A0A6A7CB43"/>
<dbReference type="CDD" id="cd00067">
    <property type="entry name" value="GAL4"/>
    <property type="match status" value="1"/>
</dbReference>
<evidence type="ECO:0000259" key="9">
    <source>
        <dbReference type="PROSITE" id="PS50048"/>
    </source>
</evidence>